<reference evidence="1 2" key="1">
    <citation type="submission" date="2019-05" db="EMBL/GenBank/DDBJ databases">
        <title>Another draft genome of Portunus trituberculatus and its Hox gene families provides insights of decapod evolution.</title>
        <authorList>
            <person name="Jeong J.-H."/>
            <person name="Song I."/>
            <person name="Kim S."/>
            <person name="Choi T."/>
            <person name="Kim D."/>
            <person name="Ryu S."/>
            <person name="Kim W."/>
        </authorList>
    </citation>
    <scope>NUCLEOTIDE SEQUENCE [LARGE SCALE GENOMIC DNA]</scope>
    <source>
        <tissue evidence="1">Muscle</tissue>
    </source>
</reference>
<comment type="caution">
    <text evidence="1">The sequence shown here is derived from an EMBL/GenBank/DDBJ whole genome shotgun (WGS) entry which is preliminary data.</text>
</comment>
<name>A0A5B7IG44_PORTR</name>
<proteinExistence type="predicted"/>
<organism evidence="1 2">
    <name type="scientific">Portunus trituberculatus</name>
    <name type="common">Swimming crab</name>
    <name type="synonym">Neptunus trituberculatus</name>
    <dbReference type="NCBI Taxonomy" id="210409"/>
    <lineage>
        <taxon>Eukaryota</taxon>
        <taxon>Metazoa</taxon>
        <taxon>Ecdysozoa</taxon>
        <taxon>Arthropoda</taxon>
        <taxon>Crustacea</taxon>
        <taxon>Multicrustacea</taxon>
        <taxon>Malacostraca</taxon>
        <taxon>Eumalacostraca</taxon>
        <taxon>Eucarida</taxon>
        <taxon>Decapoda</taxon>
        <taxon>Pleocyemata</taxon>
        <taxon>Brachyura</taxon>
        <taxon>Eubrachyura</taxon>
        <taxon>Portunoidea</taxon>
        <taxon>Portunidae</taxon>
        <taxon>Portuninae</taxon>
        <taxon>Portunus</taxon>
    </lineage>
</organism>
<accession>A0A5B7IG44</accession>
<gene>
    <name evidence="1" type="ORF">E2C01_075554</name>
</gene>
<dbReference type="AlphaFoldDB" id="A0A5B7IG44"/>
<keyword evidence="2" id="KW-1185">Reference proteome</keyword>
<dbReference type="Proteomes" id="UP000324222">
    <property type="component" value="Unassembled WGS sequence"/>
</dbReference>
<protein>
    <submittedName>
        <fullName evidence="1">Uncharacterized protein</fullName>
    </submittedName>
</protein>
<evidence type="ECO:0000313" key="1">
    <source>
        <dbReference type="EMBL" id="MPC80956.1"/>
    </source>
</evidence>
<evidence type="ECO:0000313" key="2">
    <source>
        <dbReference type="Proteomes" id="UP000324222"/>
    </source>
</evidence>
<sequence>MNPPRYRFMKPRSPLLSGSWIHVAPFDSTGSVKPALGFLEVKLRSRPQPVNTMPLGSTVGSTITQHFTTATPHK</sequence>
<dbReference type="EMBL" id="VSRR010055527">
    <property type="protein sequence ID" value="MPC80956.1"/>
    <property type="molecule type" value="Genomic_DNA"/>
</dbReference>